<name>A0A8X8DEX6_POPTO</name>
<evidence type="ECO:0000256" key="1">
    <source>
        <dbReference type="ARBA" id="ARBA00009995"/>
    </source>
</evidence>
<sequence length="300" mass="33699">MEREQKTSSASHVLVLPLPIQGHINPMLQFCKRLASKGLKVTLITPTSMGTSMHQDNACSINMETIFDGYREGERAATAEEYIERFKDTIPKSLAELIDKNSTSQYPAKFIIYDSILPWVLDVAKSWGMEGGPFFTQSCAVTVLYYHTLQGGALKIPMEEKSPVSLPSLPQLEFSDLPSLVHGPGSYPGIYDLLFSQFSNIDEASWLLWNTFNELEDEVGVRVKVGENGMVTQEEIERCIREVMTEGERRDEIRTRSEKWKKLAEMAMDEGGSSDKNIEEFVANLNACNSNSTKSPDQRP</sequence>
<dbReference type="GO" id="GO:0080044">
    <property type="term" value="F:quercetin 7-O-glucosyltransferase activity"/>
    <property type="evidence" value="ECO:0007669"/>
    <property type="project" value="TreeGrafter"/>
</dbReference>
<dbReference type="Proteomes" id="UP000886885">
    <property type="component" value="Chromosome 1D"/>
</dbReference>
<keyword evidence="4" id="KW-1185">Reference proteome</keyword>
<evidence type="ECO:0000313" key="3">
    <source>
        <dbReference type="EMBL" id="KAG6790385.1"/>
    </source>
</evidence>
<dbReference type="Pfam" id="PF26168">
    <property type="entry name" value="Glyco_transf_N"/>
    <property type="match status" value="1"/>
</dbReference>
<dbReference type="PANTHER" id="PTHR11926">
    <property type="entry name" value="GLUCOSYL/GLUCURONOSYL TRANSFERASES"/>
    <property type="match status" value="1"/>
</dbReference>
<accession>A0A8X8DEX6</accession>
<evidence type="ECO:0000313" key="4">
    <source>
        <dbReference type="Proteomes" id="UP000886885"/>
    </source>
</evidence>
<dbReference type="PANTHER" id="PTHR11926:SF1560">
    <property type="entry name" value="UDP-GLYCOSYLTRANSFERASE 74E1-RELATED"/>
    <property type="match status" value="1"/>
</dbReference>
<dbReference type="InterPro" id="IPR058980">
    <property type="entry name" value="Glyco_transf_N"/>
</dbReference>
<dbReference type="EMBL" id="JAAWWB010000002">
    <property type="protein sequence ID" value="KAG6790385.1"/>
    <property type="molecule type" value="Genomic_DNA"/>
</dbReference>
<dbReference type="OrthoDB" id="5835829at2759"/>
<comment type="similarity">
    <text evidence="1">Belongs to the UDP-glycosyltransferase family.</text>
</comment>
<evidence type="ECO:0000259" key="2">
    <source>
        <dbReference type="Pfam" id="PF26168"/>
    </source>
</evidence>
<protein>
    <recommendedName>
        <fullName evidence="2">Glycosyltransferase N-terminal domain-containing protein</fullName>
    </recommendedName>
</protein>
<feature type="domain" description="Glycosyltransferase N-terminal" evidence="2">
    <location>
        <begin position="13"/>
        <end position="48"/>
    </location>
</feature>
<comment type="caution">
    <text evidence="3">The sequence shown here is derived from an EMBL/GenBank/DDBJ whole genome shotgun (WGS) entry which is preliminary data.</text>
</comment>
<dbReference type="AlphaFoldDB" id="A0A8X8DEX6"/>
<organism evidence="3 4">
    <name type="scientific">Populus tomentosa</name>
    <name type="common">Chinese white poplar</name>
    <dbReference type="NCBI Taxonomy" id="118781"/>
    <lineage>
        <taxon>Eukaryota</taxon>
        <taxon>Viridiplantae</taxon>
        <taxon>Streptophyta</taxon>
        <taxon>Embryophyta</taxon>
        <taxon>Tracheophyta</taxon>
        <taxon>Spermatophyta</taxon>
        <taxon>Magnoliopsida</taxon>
        <taxon>eudicotyledons</taxon>
        <taxon>Gunneridae</taxon>
        <taxon>Pentapetalae</taxon>
        <taxon>rosids</taxon>
        <taxon>fabids</taxon>
        <taxon>Malpighiales</taxon>
        <taxon>Salicaceae</taxon>
        <taxon>Saliceae</taxon>
        <taxon>Populus</taxon>
    </lineage>
</organism>
<gene>
    <name evidence="3" type="ORF">POTOM_006538</name>
</gene>
<proteinExistence type="inferred from homology"/>
<dbReference type="GO" id="GO:0080043">
    <property type="term" value="F:quercetin 3-O-glucosyltransferase activity"/>
    <property type="evidence" value="ECO:0007669"/>
    <property type="project" value="TreeGrafter"/>
</dbReference>
<reference evidence="3" key="1">
    <citation type="journal article" date="2020" name="bioRxiv">
        <title>Hybrid origin of Populus tomentosa Carr. identified through genome sequencing and phylogenomic analysis.</title>
        <authorList>
            <person name="An X."/>
            <person name="Gao K."/>
            <person name="Chen Z."/>
            <person name="Li J."/>
            <person name="Yang X."/>
            <person name="Yang X."/>
            <person name="Zhou J."/>
            <person name="Guo T."/>
            <person name="Zhao T."/>
            <person name="Huang S."/>
            <person name="Miao D."/>
            <person name="Khan W.U."/>
            <person name="Rao P."/>
            <person name="Ye M."/>
            <person name="Lei B."/>
            <person name="Liao W."/>
            <person name="Wang J."/>
            <person name="Ji L."/>
            <person name="Li Y."/>
            <person name="Guo B."/>
            <person name="Mustafa N.S."/>
            <person name="Li S."/>
            <person name="Yun Q."/>
            <person name="Keller S.R."/>
            <person name="Mao J."/>
            <person name="Zhang R."/>
            <person name="Strauss S.H."/>
        </authorList>
    </citation>
    <scope>NUCLEOTIDE SEQUENCE</scope>
    <source>
        <strain evidence="3">GM15</strain>
        <tissue evidence="3">Leaf</tissue>
    </source>
</reference>